<dbReference type="Proteomes" id="UP001500866">
    <property type="component" value="Unassembled WGS sequence"/>
</dbReference>
<dbReference type="Pfam" id="PF09546">
    <property type="entry name" value="Spore_III_AE"/>
    <property type="match status" value="1"/>
</dbReference>
<feature type="transmembrane region" description="Helical" evidence="1">
    <location>
        <begin position="140"/>
        <end position="161"/>
    </location>
</feature>
<feature type="transmembrane region" description="Helical" evidence="1">
    <location>
        <begin position="315"/>
        <end position="342"/>
    </location>
</feature>
<evidence type="ECO:0000313" key="3">
    <source>
        <dbReference type="Proteomes" id="UP001500866"/>
    </source>
</evidence>
<comment type="caution">
    <text evidence="2">The sequence shown here is derived from an EMBL/GenBank/DDBJ whole genome shotgun (WGS) entry which is preliminary data.</text>
</comment>
<sequence>MVRNRWIVFVLFTVILLFSVQLKVYASPDSDAPEANETSESTEKQMVDSISLDGVQKYWKKLVNEYDGYLPVLEKTSVAEFIKDNGSLSVKSTVKGLIEYLLHELIVNGKLLGLLLMLALFSIVLQTMHTAFEQSTVSKVAYYVVYIVLIFLALNSFYLAVSYAKAAVDTMSGFMIALLPLMLGLMATLGNVITVSFFHPIIVFLIHSSGVLVSKFILPLLFLSALLLIVSSLNENYKVTHLANLFKTVGMGTLGVFLTIFLGVMSVQGASSAIQDGVAMKTTKFITGNFIPVVGRTFTDAADTILSASLLLKNAVGIVGVVIIVFIAIFPALKIVAIAITYKLAAAVLQPVGDGPLITSLNTISKFMLYILACLLTVTLMFFLSVVILVAASNITLLLR</sequence>
<evidence type="ECO:0000256" key="1">
    <source>
        <dbReference type="SAM" id="Phobius"/>
    </source>
</evidence>
<feature type="transmembrane region" description="Helical" evidence="1">
    <location>
        <begin position="245"/>
        <end position="265"/>
    </location>
</feature>
<accession>A0ABN1G283</accession>
<reference evidence="2 3" key="1">
    <citation type="journal article" date="2019" name="Int. J. Syst. Evol. Microbiol.">
        <title>The Global Catalogue of Microorganisms (GCM) 10K type strain sequencing project: providing services to taxonomists for standard genome sequencing and annotation.</title>
        <authorList>
            <consortium name="The Broad Institute Genomics Platform"/>
            <consortium name="The Broad Institute Genome Sequencing Center for Infectious Disease"/>
            <person name="Wu L."/>
            <person name="Ma J."/>
        </authorList>
    </citation>
    <scope>NUCLEOTIDE SEQUENCE [LARGE SCALE GENOMIC DNA]</scope>
    <source>
        <strain evidence="2 3">JCM 15395</strain>
    </source>
</reference>
<proteinExistence type="predicted"/>
<keyword evidence="1" id="KW-1133">Transmembrane helix</keyword>
<feature type="transmembrane region" description="Helical" evidence="1">
    <location>
        <begin position="367"/>
        <end position="392"/>
    </location>
</feature>
<dbReference type="RefSeq" id="WP_343812510.1">
    <property type="nucleotide sequence ID" value="NZ_BAAADS010000012.1"/>
</dbReference>
<name>A0ABN1G283_9BACI</name>
<dbReference type="NCBIfam" id="TIGR02829">
    <property type="entry name" value="spore_III_AE"/>
    <property type="match status" value="1"/>
</dbReference>
<protein>
    <submittedName>
        <fullName evidence="2">Stage III sporulation protein AE</fullName>
    </submittedName>
</protein>
<gene>
    <name evidence="2" type="primary">spoIIIAE</name>
    <name evidence="2" type="ORF">GCM10009001_19590</name>
</gene>
<evidence type="ECO:0000313" key="2">
    <source>
        <dbReference type="EMBL" id="GAA0602685.1"/>
    </source>
</evidence>
<keyword evidence="1" id="KW-0812">Transmembrane</keyword>
<keyword evidence="1" id="KW-0472">Membrane</keyword>
<dbReference type="EMBL" id="BAAADS010000012">
    <property type="protein sequence ID" value="GAA0602685.1"/>
    <property type="molecule type" value="Genomic_DNA"/>
</dbReference>
<feature type="transmembrane region" description="Helical" evidence="1">
    <location>
        <begin position="173"/>
        <end position="198"/>
    </location>
</feature>
<keyword evidence="3" id="KW-1185">Reference proteome</keyword>
<dbReference type="InterPro" id="IPR014194">
    <property type="entry name" value="Spore_III_AE"/>
</dbReference>
<feature type="transmembrane region" description="Helical" evidence="1">
    <location>
        <begin position="111"/>
        <end position="128"/>
    </location>
</feature>
<organism evidence="2 3">
    <name type="scientific">Virgibacillus siamensis</name>
    <dbReference type="NCBI Taxonomy" id="480071"/>
    <lineage>
        <taxon>Bacteria</taxon>
        <taxon>Bacillati</taxon>
        <taxon>Bacillota</taxon>
        <taxon>Bacilli</taxon>
        <taxon>Bacillales</taxon>
        <taxon>Bacillaceae</taxon>
        <taxon>Virgibacillus</taxon>
    </lineage>
</organism>
<feature type="transmembrane region" description="Helical" evidence="1">
    <location>
        <begin position="210"/>
        <end position="233"/>
    </location>
</feature>